<proteinExistence type="predicted"/>
<reference evidence="2 3" key="1">
    <citation type="journal article" date="2015" name="Nature">
        <title>rRNA introns, odd ribosomes, and small enigmatic genomes across a large radiation of phyla.</title>
        <authorList>
            <person name="Brown C.T."/>
            <person name="Hug L.A."/>
            <person name="Thomas B.C."/>
            <person name="Sharon I."/>
            <person name="Castelle C.J."/>
            <person name="Singh A."/>
            <person name="Wilkins M.J."/>
            <person name="Williams K.H."/>
            <person name="Banfield J.F."/>
        </authorList>
    </citation>
    <scope>NUCLEOTIDE SEQUENCE [LARGE SCALE GENOMIC DNA]</scope>
</reference>
<sequence>MDQQPTNQEILDAINAHVTHNDAQMTEHGQTLKKHGEMLEKHDQRLDRQESTLDRLNLAIVQMQEDNRLTRERMTRLEELTDRTYRRIDDFLHKMDVHEAEIYANRSAYQRLEQRVSMLEEKVAA</sequence>
<gene>
    <name evidence="2" type="ORF">UY76_C0065G0002</name>
</gene>
<dbReference type="SUPFAM" id="SSF57997">
    <property type="entry name" value="Tropomyosin"/>
    <property type="match status" value="1"/>
</dbReference>
<dbReference type="AlphaFoldDB" id="A0A0G2AF66"/>
<dbReference type="Proteomes" id="UP000034054">
    <property type="component" value="Unassembled WGS sequence"/>
</dbReference>
<evidence type="ECO:0000313" key="2">
    <source>
        <dbReference type="EMBL" id="KKW31139.1"/>
    </source>
</evidence>
<feature type="coiled-coil region" evidence="1">
    <location>
        <begin position="32"/>
        <end position="80"/>
    </location>
</feature>
<comment type="caution">
    <text evidence="2">The sequence shown here is derived from an EMBL/GenBank/DDBJ whole genome shotgun (WGS) entry which is preliminary data.</text>
</comment>
<protein>
    <submittedName>
        <fullName evidence="2">Uncharacterized protein</fullName>
    </submittedName>
</protein>
<organism evidence="2 3">
    <name type="scientific">Candidatus Uhrbacteria bacterium GW2011_GWA2_52_8d</name>
    <dbReference type="NCBI Taxonomy" id="1618979"/>
    <lineage>
        <taxon>Bacteria</taxon>
        <taxon>Candidatus Uhriibacteriota</taxon>
    </lineage>
</organism>
<evidence type="ECO:0000313" key="3">
    <source>
        <dbReference type="Proteomes" id="UP000034054"/>
    </source>
</evidence>
<evidence type="ECO:0000256" key="1">
    <source>
        <dbReference type="SAM" id="Coils"/>
    </source>
</evidence>
<keyword evidence="1" id="KW-0175">Coiled coil</keyword>
<dbReference type="EMBL" id="LCRH01000065">
    <property type="protein sequence ID" value="KKW31139.1"/>
    <property type="molecule type" value="Genomic_DNA"/>
</dbReference>
<accession>A0A0G2AF66</accession>
<name>A0A0G2AF66_9BACT</name>